<comment type="caution">
    <text evidence="1">The sequence shown here is derived from an EMBL/GenBank/DDBJ whole genome shotgun (WGS) entry which is preliminary data.</text>
</comment>
<proteinExistence type="predicted"/>
<organism evidence="1 2">
    <name type="scientific">Ligilactobacillus ruminis SPM0211</name>
    <dbReference type="NCBI Taxonomy" id="1040964"/>
    <lineage>
        <taxon>Bacteria</taxon>
        <taxon>Bacillati</taxon>
        <taxon>Bacillota</taxon>
        <taxon>Bacilli</taxon>
        <taxon>Lactobacillales</taxon>
        <taxon>Lactobacillaceae</taxon>
        <taxon>Ligilactobacillus</taxon>
    </lineage>
</organism>
<protein>
    <submittedName>
        <fullName evidence="1">Uncharacterized protein</fullName>
    </submittedName>
</protein>
<gene>
    <name evidence="1" type="ORF">LRU_02319</name>
</gene>
<sequence length="34" mass="4074">MIENLNSKALPFALKEVFFDLYRKCEQKIKKTLN</sequence>
<dbReference type="Proteomes" id="UP000002971">
    <property type="component" value="Unassembled WGS sequence"/>
</dbReference>
<dbReference type="AlphaFoldDB" id="F7R3Q8"/>
<name>F7R3Q8_9LACO</name>
<accession>F7R3Q8</accession>
<dbReference type="EMBL" id="AFOJ01000010">
    <property type="protein sequence ID" value="EGM49531.1"/>
    <property type="molecule type" value="Genomic_DNA"/>
</dbReference>
<evidence type="ECO:0000313" key="1">
    <source>
        <dbReference type="EMBL" id="EGM49531.1"/>
    </source>
</evidence>
<evidence type="ECO:0000313" key="2">
    <source>
        <dbReference type="Proteomes" id="UP000002971"/>
    </source>
</evidence>
<reference evidence="1 2" key="1">
    <citation type="journal article" date="2011" name="J. Bacteriol.">
        <title>Genome Sequence of Lactobacillus ruminis SPM0211, Isolated from a Fecal Sample from a Healthy Korean.</title>
        <authorList>
            <person name="Lee S."/>
            <person name="Cho Y.J."/>
            <person name="Lee A.H."/>
            <person name="Chun J."/>
            <person name="Ha N.J."/>
            <person name="Ko G."/>
        </authorList>
    </citation>
    <scope>NUCLEOTIDE SEQUENCE [LARGE SCALE GENOMIC DNA]</scope>
    <source>
        <strain evidence="1 2">SPM0211</strain>
    </source>
</reference>